<name>A0A2W4Y528_9CYAN</name>
<reference evidence="2 3" key="1">
    <citation type="submission" date="2018-04" db="EMBL/GenBank/DDBJ databases">
        <authorList>
            <person name="Go L.Y."/>
            <person name="Mitchell J.A."/>
        </authorList>
    </citation>
    <scope>NUCLEOTIDE SEQUENCE [LARGE SCALE GENOMIC DNA]</scope>
    <source>
        <strain evidence="2">ULC066bin1</strain>
    </source>
</reference>
<feature type="chain" id="PRO_5016157771" evidence="1">
    <location>
        <begin position="25"/>
        <end position="59"/>
    </location>
</feature>
<evidence type="ECO:0000313" key="3">
    <source>
        <dbReference type="Proteomes" id="UP000249467"/>
    </source>
</evidence>
<proteinExistence type="predicted"/>
<keyword evidence="1" id="KW-0732">Signal</keyword>
<protein>
    <submittedName>
        <fullName evidence="2">Uncharacterized protein</fullName>
    </submittedName>
</protein>
<dbReference type="EMBL" id="QBML01000008">
    <property type="protein sequence ID" value="PZO42105.1"/>
    <property type="molecule type" value="Genomic_DNA"/>
</dbReference>
<gene>
    <name evidence="2" type="ORF">DCF19_07605</name>
</gene>
<evidence type="ECO:0000313" key="2">
    <source>
        <dbReference type="EMBL" id="PZO42105.1"/>
    </source>
</evidence>
<dbReference type="Proteomes" id="UP000249467">
    <property type="component" value="Unassembled WGS sequence"/>
</dbReference>
<sequence>MNSTFSLKSSIALLVLGAAMLAAPKEPAKSTLAALSAYQPEIAASAVEVIASTIQYEIV</sequence>
<accession>A0A2W4Y528</accession>
<feature type="signal peptide" evidence="1">
    <location>
        <begin position="1"/>
        <end position="24"/>
    </location>
</feature>
<evidence type="ECO:0000256" key="1">
    <source>
        <dbReference type="SAM" id="SignalP"/>
    </source>
</evidence>
<comment type="caution">
    <text evidence="2">The sequence shown here is derived from an EMBL/GenBank/DDBJ whole genome shotgun (WGS) entry which is preliminary data.</text>
</comment>
<reference evidence="2 3" key="2">
    <citation type="submission" date="2018-06" db="EMBL/GenBank/DDBJ databases">
        <title>Metagenomic assembly of (sub)arctic Cyanobacteria and their associated microbiome from non-axenic cultures.</title>
        <authorList>
            <person name="Baurain D."/>
        </authorList>
    </citation>
    <scope>NUCLEOTIDE SEQUENCE [LARGE SCALE GENOMIC DNA]</scope>
    <source>
        <strain evidence="2">ULC066bin1</strain>
    </source>
</reference>
<organism evidence="2 3">
    <name type="scientific">Pseudanabaena frigida</name>
    <dbReference type="NCBI Taxonomy" id="945775"/>
    <lineage>
        <taxon>Bacteria</taxon>
        <taxon>Bacillati</taxon>
        <taxon>Cyanobacteriota</taxon>
        <taxon>Cyanophyceae</taxon>
        <taxon>Pseudanabaenales</taxon>
        <taxon>Pseudanabaenaceae</taxon>
        <taxon>Pseudanabaena</taxon>
    </lineage>
</organism>
<dbReference type="AlphaFoldDB" id="A0A2W4Y528"/>